<sequence>MMLQEEISIPCPINGFQISPAPHQKLAEIFEVIKNDLENGRITNCSIMHISQTYFVQHRRVYDFFSLMTALGACKCISSGRFQWEGLDKIKETIKEYYASFEVESLNKSSIKVLFGFGKSPSLGRLAKNFICLFLFLGVKHLQMQKVVKLLHDRKSDVKSIERRMYIVLKFLTVIGLIDHTNNPSEYEILFDPTEIIEYGILKRRACLEGNFVISIETLLNGVDQSFLKNLYFQRALEFKKVF</sequence>
<proteinExistence type="predicted"/>
<reference evidence="1" key="1">
    <citation type="submission" date="2016-10" db="EMBL/GenBank/DDBJ databases">
        <authorList>
            <person name="Benchimol M."/>
            <person name="Almeida L.G."/>
            <person name="Vasconcelos A.T."/>
            <person name="Perreira-Neves A."/>
            <person name="Rosa I.A."/>
            <person name="Tasca T."/>
            <person name="Bogo M.R."/>
            <person name="de Souza W."/>
        </authorList>
    </citation>
    <scope>NUCLEOTIDE SEQUENCE [LARGE SCALE GENOMIC DNA]</scope>
    <source>
        <strain evidence="1">K</strain>
    </source>
</reference>
<dbReference type="InterPro" id="IPR036390">
    <property type="entry name" value="WH_DNA-bd_sf"/>
</dbReference>
<dbReference type="EMBL" id="MLAK01000617">
    <property type="protein sequence ID" value="OHT10227.1"/>
    <property type="molecule type" value="Genomic_DNA"/>
</dbReference>
<dbReference type="Proteomes" id="UP000179807">
    <property type="component" value="Unassembled WGS sequence"/>
</dbReference>
<keyword evidence="2" id="KW-1185">Reference proteome</keyword>
<protein>
    <recommendedName>
        <fullName evidence="3">E2F/DP family winged-helix DNA-binding domain-containing protein</fullName>
    </recommendedName>
</protein>
<dbReference type="RefSeq" id="XP_068363363.1">
    <property type="nucleotide sequence ID" value="XM_068501450.1"/>
</dbReference>
<dbReference type="AlphaFoldDB" id="A0A1J4KG87"/>
<evidence type="ECO:0008006" key="3">
    <source>
        <dbReference type="Google" id="ProtNLM"/>
    </source>
</evidence>
<dbReference type="SUPFAM" id="SSF46785">
    <property type="entry name" value="Winged helix' DNA-binding domain"/>
    <property type="match status" value="1"/>
</dbReference>
<organism evidence="1 2">
    <name type="scientific">Tritrichomonas foetus</name>
    <dbReference type="NCBI Taxonomy" id="1144522"/>
    <lineage>
        <taxon>Eukaryota</taxon>
        <taxon>Metamonada</taxon>
        <taxon>Parabasalia</taxon>
        <taxon>Tritrichomonadida</taxon>
        <taxon>Tritrichomonadidae</taxon>
        <taxon>Tritrichomonas</taxon>
    </lineage>
</organism>
<accession>A0A1J4KG87</accession>
<name>A0A1J4KG87_9EUKA</name>
<evidence type="ECO:0000313" key="2">
    <source>
        <dbReference type="Proteomes" id="UP000179807"/>
    </source>
</evidence>
<dbReference type="VEuPathDB" id="TrichDB:TRFO_20525"/>
<dbReference type="GeneID" id="94836154"/>
<gene>
    <name evidence="1" type="ORF">TRFO_20525</name>
</gene>
<evidence type="ECO:0000313" key="1">
    <source>
        <dbReference type="EMBL" id="OHT10227.1"/>
    </source>
</evidence>
<comment type="caution">
    <text evidence="1">The sequence shown here is derived from an EMBL/GenBank/DDBJ whole genome shotgun (WGS) entry which is preliminary data.</text>
</comment>